<name>A0AA39HNQ7_9BILA</name>
<feature type="transmembrane region" description="Helical" evidence="1">
    <location>
        <begin position="68"/>
        <end position="101"/>
    </location>
</feature>
<protein>
    <submittedName>
        <fullName evidence="2">Uncharacterized protein</fullName>
    </submittedName>
</protein>
<feature type="transmembrane region" description="Helical" evidence="1">
    <location>
        <begin position="121"/>
        <end position="147"/>
    </location>
</feature>
<dbReference type="Proteomes" id="UP001175271">
    <property type="component" value="Unassembled WGS sequence"/>
</dbReference>
<reference evidence="2" key="1">
    <citation type="submission" date="2023-06" db="EMBL/GenBank/DDBJ databases">
        <title>Genomic analysis of the entomopathogenic nematode Steinernema hermaphroditum.</title>
        <authorList>
            <person name="Schwarz E.M."/>
            <person name="Heppert J.K."/>
            <person name="Baniya A."/>
            <person name="Schwartz H.T."/>
            <person name="Tan C.-H."/>
            <person name="Antoshechkin I."/>
            <person name="Sternberg P.W."/>
            <person name="Goodrich-Blair H."/>
            <person name="Dillman A.R."/>
        </authorList>
    </citation>
    <scope>NUCLEOTIDE SEQUENCE</scope>
    <source>
        <strain evidence="2">PS9179</strain>
        <tissue evidence="2">Whole animal</tissue>
    </source>
</reference>
<evidence type="ECO:0000313" key="3">
    <source>
        <dbReference type="Proteomes" id="UP001175271"/>
    </source>
</evidence>
<feature type="transmembrane region" description="Helical" evidence="1">
    <location>
        <begin position="12"/>
        <end position="32"/>
    </location>
</feature>
<feature type="transmembrane region" description="Helical" evidence="1">
    <location>
        <begin position="38"/>
        <end position="56"/>
    </location>
</feature>
<organism evidence="2 3">
    <name type="scientific">Steinernema hermaphroditum</name>
    <dbReference type="NCBI Taxonomy" id="289476"/>
    <lineage>
        <taxon>Eukaryota</taxon>
        <taxon>Metazoa</taxon>
        <taxon>Ecdysozoa</taxon>
        <taxon>Nematoda</taxon>
        <taxon>Chromadorea</taxon>
        <taxon>Rhabditida</taxon>
        <taxon>Tylenchina</taxon>
        <taxon>Panagrolaimomorpha</taxon>
        <taxon>Strongyloidoidea</taxon>
        <taxon>Steinernematidae</taxon>
        <taxon>Steinernema</taxon>
    </lineage>
</organism>
<keyword evidence="3" id="KW-1185">Reference proteome</keyword>
<keyword evidence="1" id="KW-0812">Transmembrane</keyword>
<dbReference type="AlphaFoldDB" id="A0AA39HNQ7"/>
<keyword evidence="1" id="KW-0472">Membrane</keyword>
<proteinExistence type="predicted"/>
<keyword evidence="1" id="KW-1133">Transmembrane helix</keyword>
<comment type="caution">
    <text evidence="2">The sequence shown here is derived from an EMBL/GenBank/DDBJ whole genome shotgun (WGS) entry which is preliminary data.</text>
</comment>
<accession>A0AA39HNQ7</accession>
<gene>
    <name evidence="2" type="ORF">QR680_004113</name>
</gene>
<evidence type="ECO:0000313" key="2">
    <source>
        <dbReference type="EMBL" id="KAK0408705.1"/>
    </source>
</evidence>
<sequence>MYNSGHIHVKLGATIVAYINIFIGLLESLLFFKDKISIVTFCFVLVQMFSGISLLLSIKRRNVPVLKFYAGFQGFFVVLCFLLLLLALYSHAICMGSFMSFNGFVETPENSKEIRSKARTLLWIYTAMLICHTAIATVSLHTVNYLLDYFIRRQDSDLASIDL</sequence>
<dbReference type="EMBL" id="JAUCMV010000003">
    <property type="protein sequence ID" value="KAK0408705.1"/>
    <property type="molecule type" value="Genomic_DNA"/>
</dbReference>
<evidence type="ECO:0000256" key="1">
    <source>
        <dbReference type="SAM" id="Phobius"/>
    </source>
</evidence>